<dbReference type="Pfam" id="PF05986">
    <property type="entry name" value="ADAMTS_spacer1"/>
    <property type="match status" value="1"/>
</dbReference>
<keyword evidence="2" id="KW-0964">Secreted</keyword>
<evidence type="ECO:0000256" key="5">
    <source>
        <dbReference type="ARBA" id="ARBA00022737"/>
    </source>
</evidence>
<dbReference type="GO" id="GO:0004222">
    <property type="term" value="F:metalloendopeptidase activity"/>
    <property type="evidence" value="ECO:0007669"/>
    <property type="project" value="InterPro"/>
</dbReference>
<evidence type="ECO:0000256" key="2">
    <source>
        <dbReference type="ARBA" id="ARBA00022525"/>
    </source>
</evidence>
<dbReference type="InterPro" id="IPR010294">
    <property type="entry name" value="ADAMTS_spacer1"/>
</dbReference>
<keyword evidence="9" id="KW-1185">Reference proteome</keyword>
<evidence type="ECO:0000256" key="4">
    <source>
        <dbReference type="ARBA" id="ARBA00022729"/>
    </source>
</evidence>
<dbReference type="InterPro" id="IPR013273">
    <property type="entry name" value="ADAMTS/ADAMTS-like"/>
</dbReference>
<dbReference type="FunFam" id="2.20.100.10:FF:000005">
    <property type="entry name" value="ADAM metallopeptidase with thrombospondin type 1 motif 9"/>
    <property type="match status" value="5"/>
</dbReference>
<protein>
    <recommendedName>
        <fullName evidence="7">GON domain-containing protein</fullName>
    </recommendedName>
</protein>
<sequence length="1155" mass="130145">MRYHSCNTQDCPYNQKDFRDQQCGMMKRGYNDAKWIAKYYGKPEDQCKLYCRQGTDFNFLFSEKVIDGTPCSPKTYDICINGKCHPAGCDHVLGSNKTLDSCGVCDGDNSTCTMVYGSYNESMPEYQKVVEIPAGSTSIFVKQTPLSYVDGKSGDNIHLALRLKDTGQYILNGNFNIRPYETRLLEAGTPINYNGARSFVEILNSTLEPLKVAVILEVFIAGTPLRANVEYRYMVHFPFIWKPNSDWSTCHRTCFRHRSIGCFERRTNIEVDKYLCSNSTQEKPATKKFCYFHSCRLSWKGNRCAVLSYGSGETYVDKKLCEKVKKPSRMATWEFGTWSECRVGCNPGNQTRTAKCTTYRASYLPDEHCPPLKPEDKERPCEPFCQGMWKTGEWTKCSVKCGTGVQRRSVWCELDGYKVNKEECQGSEPLTQRDCAQPACGYWKTGPASVCSVSCGVGVAQRQVVCVTEGGAAANDEFCAHLEKPNNAVSCTMPDCPSPTTTKFRSMQNSSDLMIKNAIVPAQTTLQIAWVDGEWSECSVSCGKGYQRRIVQCLNLNSNDVLPDSLCEQLSPKPVTQHSCSHTCGAWRPREWQPCSATCGKGIAKRQVVCESDWGRISLPDSSCASQEKPVSEHPCENKPCTMVFHTERKWSTGSWGECVVPNKDCGVGVRRRQVKCLHGGSCDGEKPPDIEPCVISCRNAKWNFGEWGECSRPCGTGYKHRLVRCQSLNGQFLKEDECPVEERPSSKMECNTHRCNGYRWKVSAWEQCSVRCGRGVKRRTVQCVSSGKGAAVQDFHCPGRKPPDTRFCFKYQCPYSWQIGDWSECSETCGSGLQTRQVTCHKVVGLGWLEPSKVAESHCYSTEKPIAVQACHLEPCSSQFHWLTGPWKQCSAVCGKRGKKRRAVYCVGHDRLRVSNSYCRQDKMPVRKAKCNVMRCPGPSSCREVKFLRRHSAADGTYTLNLFGMNISVYCHEMHSHSPKEYLSLPTGEQENYSEFFHLSLKNPNSCPYNGKRPEKCDYCYDEKKGLSGTTVFTKIRFNPQSLKVTRDDFTFARLIRGKKYIPYGEAGDCYSNLVCPQGRFSVNLSGTPFRVSPTTGWLSNGGSMDQHPDEEHQKVWGKCGGNCGTCSPRKDTGLKLELLWPDRHTKHHVRWRG</sequence>
<dbReference type="GO" id="GO:0030198">
    <property type="term" value="P:extracellular matrix organization"/>
    <property type="evidence" value="ECO:0007669"/>
    <property type="project" value="InterPro"/>
</dbReference>
<reference evidence="8 9" key="1">
    <citation type="submission" date="2020-04" db="EMBL/GenBank/DDBJ databases">
        <authorList>
            <person name="Alioto T."/>
            <person name="Alioto T."/>
            <person name="Gomez Garrido J."/>
        </authorList>
    </citation>
    <scope>NUCLEOTIDE SEQUENCE [LARGE SCALE GENOMIC DNA]</scope>
</reference>
<dbReference type="EMBL" id="CADEPI010000329">
    <property type="protein sequence ID" value="CAB3383890.1"/>
    <property type="molecule type" value="Genomic_DNA"/>
</dbReference>
<dbReference type="GO" id="GO:0005576">
    <property type="term" value="C:extracellular region"/>
    <property type="evidence" value="ECO:0007669"/>
    <property type="project" value="UniProtKB-SubCell"/>
</dbReference>
<dbReference type="PANTHER" id="PTHR13723">
    <property type="entry name" value="ADAMTS A DISINTEGRIN AND METALLOPROTEASE WITH THROMBOSPONDIN MOTIFS PROTEASE"/>
    <property type="match status" value="1"/>
</dbReference>
<proteinExistence type="predicted"/>
<dbReference type="SUPFAM" id="SSF82895">
    <property type="entry name" value="TSP-1 type 1 repeat"/>
    <property type="match status" value="10"/>
</dbReference>
<feature type="domain" description="GON" evidence="7">
    <location>
        <begin position="939"/>
        <end position="1141"/>
    </location>
</feature>
<dbReference type="OrthoDB" id="5855429at2759"/>
<dbReference type="InterPro" id="IPR050439">
    <property type="entry name" value="ADAMTS_ADAMTS-like"/>
</dbReference>
<evidence type="ECO:0000256" key="6">
    <source>
        <dbReference type="ARBA" id="ARBA00023157"/>
    </source>
</evidence>
<organism evidence="8 9">
    <name type="scientific">Cloeon dipterum</name>
    <dbReference type="NCBI Taxonomy" id="197152"/>
    <lineage>
        <taxon>Eukaryota</taxon>
        <taxon>Metazoa</taxon>
        <taxon>Ecdysozoa</taxon>
        <taxon>Arthropoda</taxon>
        <taxon>Hexapoda</taxon>
        <taxon>Insecta</taxon>
        <taxon>Pterygota</taxon>
        <taxon>Palaeoptera</taxon>
        <taxon>Ephemeroptera</taxon>
        <taxon>Pisciforma</taxon>
        <taxon>Baetidae</taxon>
        <taxon>Cloeon</taxon>
    </lineage>
</organism>
<dbReference type="Pfam" id="PF08685">
    <property type="entry name" value="GON"/>
    <property type="match status" value="1"/>
</dbReference>
<keyword evidence="4" id="KW-0732">Signal</keyword>
<dbReference type="Pfam" id="PF19030">
    <property type="entry name" value="TSP1_ADAMTS"/>
    <property type="match status" value="9"/>
</dbReference>
<dbReference type="AlphaFoldDB" id="A0A8S1DS75"/>
<evidence type="ECO:0000259" key="7">
    <source>
        <dbReference type="PROSITE" id="PS51046"/>
    </source>
</evidence>
<keyword evidence="6" id="KW-1015">Disulfide bond</keyword>
<accession>A0A8S1DS75</accession>
<dbReference type="SMART" id="SM00209">
    <property type="entry name" value="TSP1"/>
    <property type="match status" value="11"/>
</dbReference>
<dbReference type="PROSITE" id="PS50092">
    <property type="entry name" value="TSP1"/>
    <property type="match status" value="9"/>
</dbReference>
<dbReference type="Gene3D" id="2.20.100.10">
    <property type="entry name" value="Thrombospondin type-1 (TSP1) repeat"/>
    <property type="match status" value="9"/>
</dbReference>
<dbReference type="InterPro" id="IPR000884">
    <property type="entry name" value="TSP1_rpt"/>
</dbReference>
<dbReference type="PANTHER" id="PTHR13723:SF278">
    <property type="entry name" value="ADAM METALLOPEPTIDASE WITH THROMBOSPONDIN TYPE 1 MOTIF A, ISOFORM B"/>
    <property type="match status" value="1"/>
</dbReference>
<evidence type="ECO:0000313" key="9">
    <source>
        <dbReference type="Proteomes" id="UP000494165"/>
    </source>
</evidence>
<evidence type="ECO:0000313" key="8">
    <source>
        <dbReference type="EMBL" id="CAB3383890.1"/>
    </source>
</evidence>
<keyword evidence="5" id="KW-0677">Repeat</keyword>
<evidence type="ECO:0000256" key="3">
    <source>
        <dbReference type="ARBA" id="ARBA00022723"/>
    </source>
</evidence>
<comment type="caution">
    <text evidence="8">The sequence shown here is derived from an EMBL/GenBank/DDBJ whole genome shotgun (WGS) entry which is preliminary data.</text>
</comment>
<name>A0A8S1DS75_9INSE</name>
<dbReference type="PROSITE" id="PS51046">
    <property type="entry name" value="GON"/>
    <property type="match status" value="1"/>
</dbReference>
<dbReference type="Gene3D" id="2.60.120.830">
    <property type="match status" value="1"/>
</dbReference>
<evidence type="ECO:0000256" key="1">
    <source>
        <dbReference type="ARBA" id="ARBA00004613"/>
    </source>
</evidence>
<keyword evidence="3" id="KW-0479">Metal-binding</keyword>
<dbReference type="GO" id="GO:0031012">
    <property type="term" value="C:extracellular matrix"/>
    <property type="evidence" value="ECO:0007669"/>
    <property type="project" value="TreeGrafter"/>
</dbReference>
<dbReference type="InterPro" id="IPR045371">
    <property type="entry name" value="ADAMTS_CR_3"/>
</dbReference>
<dbReference type="GO" id="GO:0006508">
    <property type="term" value="P:proteolysis"/>
    <property type="evidence" value="ECO:0007669"/>
    <property type="project" value="TreeGrafter"/>
</dbReference>
<dbReference type="PRINTS" id="PR01857">
    <property type="entry name" value="ADAMTSFAMILY"/>
</dbReference>
<dbReference type="GO" id="GO:0008270">
    <property type="term" value="F:zinc ion binding"/>
    <property type="evidence" value="ECO:0007669"/>
    <property type="project" value="InterPro"/>
</dbReference>
<dbReference type="Pfam" id="PF19236">
    <property type="entry name" value="ADAMTS_CR_3"/>
    <property type="match status" value="1"/>
</dbReference>
<gene>
    <name evidence="8" type="ORF">CLODIP_2_CD07178</name>
</gene>
<dbReference type="InterPro" id="IPR036383">
    <property type="entry name" value="TSP1_rpt_sf"/>
</dbReference>
<comment type="subcellular location">
    <subcellularLocation>
        <location evidence="1">Secreted</location>
    </subcellularLocation>
</comment>
<dbReference type="Proteomes" id="UP000494165">
    <property type="component" value="Unassembled WGS sequence"/>
</dbReference>
<dbReference type="InterPro" id="IPR012314">
    <property type="entry name" value="Pept_M12B_GON-ADAMTSs"/>
</dbReference>